<keyword evidence="6" id="KW-1133">Transmembrane helix</keyword>
<proteinExistence type="predicted"/>
<organism evidence="8 9">
    <name type="scientific">Phaeodactylibacter luteus</name>
    <dbReference type="NCBI Taxonomy" id="1564516"/>
    <lineage>
        <taxon>Bacteria</taxon>
        <taxon>Pseudomonadati</taxon>
        <taxon>Bacteroidota</taxon>
        <taxon>Saprospiria</taxon>
        <taxon>Saprospirales</taxon>
        <taxon>Haliscomenobacteraceae</taxon>
        <taxon>Phaeodactylibacter</taxon>
    </lineage>
</organism>
<comment type="caution">
    <text evidence="8">The sequence shown here is derived from an EMBL/GenBank/DDBJ whole genome shotgun (WGS) entry which is preliminary data.</text>
</comment>
<dbReference type="GO" id="GO:0005737">
    <property type="term" value="C:cytoplasm"/>
    <property type="evidence" value="ECO:0007669"/>
    <property type="project" value="UniProtKB-SubCell"/>
</dbReference>
<dbReference type="NCBIfam" id="NF012200">
    <property type="entry name" value="choice_anch_D"/>
    <property type="match status" value="2"/>
</dbReference>
<dbReference type="InterPro" id="IPR013783">
    <property type="entry name" value="Ig-like_fold"/>
</dbReference>
<dbReference type="AlphaFoldDB" id="A0A5C6RLV8"/>
<protein>
    <submittedName>
        <fullName evidence="8">Choice-of-anchor D domain-containing protein</fullName>
    </submittedName>
</protein>
<dbReference type="NCBIfam" id="TIGR04534">
    <property type="entry name" value="ELWxxDGT_rpt"/>
    <property type="match status" value="3"/>
</dbReference>
<evidence type="ECO:0000256" key="1">
    <source>
        <dbReference type="ARBA" id="ARBA00004138"/>
    </source>
</evidence>
<keyword evidence="3" id="KW-0963">Cytoplasm</keyword>
<sequence>MYYASTSWRRSADDYVYLSLCLTAAGRRPAAIKINLMKSFFTLFPIFLALGLAAQPVLVKDIYPGDDAGPRNFTPFGDMLIFRAESPDAGVEPWITDGTEAGTFMLGDLNPDPEVANGNSNPSDFTIYNGLVYFKADDGVLGDEFFVTDGTVAGTQFFLDIQEGDGNGNPFDIVLYNGLMYFTANDGEVSSELWSSDGTAAGTSLVIDIQEGSGPGNPNFKTVFNGELFFTANDGLVGSELWKSDGTAAGTVLVKDIRDGGNSLPSQFTAVGDLLFFRAKDGVNGTELWATDGTTEGTYLVKDINPGSGSGSPGNLFSFGGLLFFEADNGADGDELWVSDGTEAGTMMVLDINPGSDNSDPGQFTNILGILALFTADDGAAGEELWELSVEEEGNPASVVVGLLDDINPGPEGSDPEDLVFSGSAIYFSATTADFGQELYEYAVDMDSAVRISDINTAGDADIDDIVRVGNRLFFEATDGTSGDELWTLEIPIAELTIARDGADLVSGDTLDFGQVFISEAGAAELQLSNAGNGVLVLYDGDLTGGLPLPFTIQELEEELELLGSGESLSLTAGFLPTEPGTFVQNLRILSSDPNAPVFELVLRGEAVVPAAVLEVSLDEMPLESAFSYDFGTVLLGGQATEEFAISNLGNIPLNIAGVTLSDEVQFSITELESPLAAGSQDTFLLAFAPASIGLQQATLAIATDALEGGEFTFNLSGTGEMESGTQELNLLEALVFPNPAMEALQVRLERGLDGAQARVFDGQGRLVWAAEVPAQAQLLQVAVGNLPAGAYVLDIRNAAYRGTYPFVKQ</sequence>
<feature type="transmembrane region" description="Helical" evidence="6">
    <location>
        <begin position="36"/>
        <end position="54"/>
    </location>
</feature>
<dbReference type="OrthoDB" id="1489153at2"/>
<dbReference type="Pfam" id="PF22544">
    <property type="entry name" value="HYDIN_VesB_CFA65-like_Ig"/>
    <property type="match status" value="1"/>
</dbReference>
<keyword evidence="6" id="KW-0472">Membrane</keyword>
<evidence type="ECO:0000256" key="6">
    <source>
        <dbReference type="SAM" id="Phobius"/>
    </source>
</evidence>
<accession>A0A5C6RLV8</accession>
<evidence type="ECO:0000313" key="9">
    <source>
        <dbReference type="Proteomes" id="UP000321580"/>
    </source>
</evidence>
<feature type="domain" description="HYDIN/VesB/CFA65-like Ig-like" evidence="7">
    <location>
        <begin position="629"/>
        <end position="718"/>
    </location>
</feature>
<dbReference type="Gene3D" id="2.60.40.10">
    <property type="entry name" value="Immunoglobulins"/>
    <property type="match status" value="2"/>
</dbReference>
<name>A0A5C6RLV8_9BACT</name>
<dbReference type="EMBL" id="VOOR01000021">
    <property type="protein sequence ID" value="TXB62945.1"/>
    <property type="molecule type" value="Genomic_DNA"/>
</dbReference>
<keyword evidence="5" id="KW-0966">Cell projection</keyword>
<evidence type="ECO:0000259" key="7">
    <source>
        <dbReference type="Pfam" id="PF22544"/>
    </source>
</evidence>
<keyword evidence="9" id="KW-1185">Reference proteome</keyword>
<evidence type="ECO:0000256" key="4">
    <source>
        <dbReference type="ARBA" id="ARBA00023069"/>
    </source>
</evidence>
<evidence type="ECO:0000256" key="5">
    <source>
        <dbReference type="ARBA" id="ARBA00023273"/>
    </source>
</evidence>
<evidence type="ECO:0000256" key="2">
    <source>
        <dbReference type="ARBA" id="ARBA00004496"/>
    </source>
</evidence>
<reference evidence="8 9" key="1">
    <citation type="submission" date="2019-08" db="EMBL/GenBank/DDBJ databases">
        <title>Genome of Phaeodactylibacter luteus.</title>
        <authorList>
            <person name="Bowman J.P."/>
        </authorList>
    </citation>
    <scope>NUCLEOTIDE SEQUENCE [LARGE SCALE GENOMIC DNA]</scope>
    <source>
        <strain evidence="8 9">KCTC 42180</strain>
    </source>
</reference>
<keyword evidence="6" id="KW-0812">Transmembrane</keyword>
<dbReference type="InterPro" id="IPR053879">
    <property type="entry name" value="HYDIN_VesB_CFA65-like_Ig"/>
</dbReference>
<evidence type="ECO:0000313" key="8">
    <source>
        <dbReference type="EMBL" id="TXB62945.1"/>
    </source>
</evidence>
<gene>
    <name evidence="8" type="ORF">FRY97_11420</name>
</gene>
<keyword evidence="4" id="KW-0969">Cilium</keyword>
<dbReference type="InterPro" id="IPR030916">
    <property type="entry name" value="ELWxxDGT_rpt"/>
</dbReference>
<evidence type="ECO:0000256" key="3">
    <source>
        <dbReference type="ARBA" id="ARBA00022490"/>
    </source>
</evidence>
<dbReference type="Proteomes" id="UP000321580">
    <property type="component" value="Unassembled WGS sequence"/>
</dbReference>
<comment type="subcellular location">
    <subcellularLocation>
        <location evidence="1">Cell projection</location>
        <location evidence="1">Cilium</location>
    </subcellularLocation>
    <subcellularLocation>
        <location evidence="2">Cytoplasm</location>
    </subcellularLocation>
</comment>